<dbReference type="PANTHER" id="PTHR13061">
    <property type="entry name" value="DYNACTIN SUBUNIT P25"/>
    <property type="match status" value="1"/>
</dbReference>
<dbReference type="AlphaFoldDB" id="A0A9D6V0W3"/>
<sequence>MIYEYKGIQPRLGKDVFLAPGAVVLGDVEIGDGSNIWFNTVIRGDVNRVRIGSKTNVQDLCMLHVTGGRFPLTLGDEVIVGHRVVLHGCTIHDRALIGIGALVLDGAVVEEGAIVAAGAVVTPGTVIPANRVAVGIPARPTREPTQEEKSFHQINLSRYLEYGRNFESITRAL</sequence>
<dbReference type="EMBL" id="JACRDE010000207">
    <property type="protein sequence ID" value="MBI5249332.1"/>
    <property type="molecule type" value="Genomic_DNA"/>
</dbReference>
<protein>
    <submittedName>
        <fullName evidence="1">Gamma carbonic anhydrase family protein</fullName>
    </submittedName>
</protein>
<reference evidence="1" key="1">
    <citation type="submission" date="2020-07" db="EMBL/GenBank/DDBJ databases">
        <title>Huge and variable diversity of episymbiotic CPR bacteria and DPANN archaea in groundwater ecosystems.</title>
        <authorList>
            <person name="He C.Y."/>
            <person name="Keren R."/>
            <person name="Whittaker M."/>
            <person name="Farag I.F."/>
            <person name="Doudna J."/>
            <person name="Cate J.H.D."/>
            <person name="Banfield J.F."/>
        </authorList>
    </citation>
    <scope>NUCLEOTIDE SEQUENCE</scope>
    <source>
        <strain evidence="1">NC_groundwater_1664_Pr3_B-0.1um_52_9</strain>
    </source>
</reference>
<dbReference type="PANTHER" id="PTHR13061:SF29">
    <property type="entry name" value="GAMMA CARBONIC ANHYDRASE-LIKE 1, MITOCHONDRIAL-RELATED"/>
    <property type="match status" value="1"/>
</dbReference>
<comment type="caution">
    <text evidence="1">The sequence shown here is derived from an EMBL/GenBank/DDBJ whole genome shotgun (WGS) entry which is preliminary data.</text>
</comment>
<dbReference type="Pfam" id="PF00132">
    <property type="entry name" value="Hexapep"/>
    <property type="match status" value="2"/>
</dbReference>
<evidence type="ECO:0000313" key="2">
    <source>
        <dbReference type="Proteomes" id="UP000807825"/>
    </source>
</evidence>
<proteinExistence type="predicted"/>
<dbReference type="CDD" id="cd04645">
    <property type="entry name" value="LbH_gamma_CA_like"/>
    <property type="match status" value="1"/>
</dbReference>
<dbReference type="InterPro" id="IPR050484">
    <property type="entry name" value="Transf_Hexapept/Carb_Anhydrase"/>
</dbReference>
<dbReference type="SUPFAM" id="SSF51161">
    <property type="entry name" value="Trimeric LpxA-like enzymes"/>
    <property type="match status" value="1"/>
</dbReference>
<dbReference type="InterPro" id="IPR047324">
    <property type="entry name" value="LbH_gamma_CA-like"/>
</dbReference>
<dbReference type="Proteomes" id="UP000807825">
    <property type="component" value="Unassembled WGS sequence"/>
</dbReference>
<dbReference type="Gene3D" id="2.160.10.10">
    <property type="entry name" value="Hexapeptide repeat proteins"/>
    <property type="match status" value="1"/>
</dbReference>
<organism evidence="1 2">
    <name type="scientific">Desulfomonile tiedjei</name>
    <dbReference type="NCBI Taxonomy" id="2358"/>
    <lineage>
        <taxon>Bacteria</taxon>
        <taxon>Pseudomonadati</taxon>
        <taxon>Thermodesulfobacteriota</taxon>
        <taxon>Desulfomonilia</taxon>
        <taxon>Desulfomonilales</taxon>
        <taxon>Desulfomonilaceae</taxon>
        <taxon>Desulfomonile</taxon>
    </lineage>
</organism>
<dbReference type="InterPro" id="IPR001451">
    <property type="entry name" value="Hexapep"/>
</dbReference>
<accession>A0A9D6V0W3</accession>
<name>A0A9D6V0W3_9BACT</name>
<gene>
    <name evidence="1" type="ORF">HY912_07540</name>
</gene>
<evidence type="ECO:0000313" key="1">
    <source>
        <dbReference type="EMBL" id="MBI5249332.1"/>
    </source>
</evidence>
<dbReference type="InterPro" id="IPR011004">
    <property type="entry name" value="Trimer_LpxA-like_sf"/>
</dbReference>